<dbReference type="Proteomes" id="UP000008457">
    <property type="component" value="Chromosome"/>
</dbReference>
<dbReference type="HOGENOM" id="CLU_131911_0_0_9"/>
<reference evidence="4 5" key="2">
    <citation type="journal article" date="2011" name="Stand. Genomic Sci.">
        <title>Complete genome sequence of Mahella australiensis type strain (50-1 BON).</title>
        <authorList>
            <person name="Sikorski J."/>
            <person name="Teshima H."/>
            <person name="Nolan M."/>
            <person name="Lucas S."/>
            <person name="Hammon N."/>
            <person name="Deshpande S."/>
            <person name="Cheng J.F."/>
            <person name="Pitluck S."/>
            <person name="Liolios K."/>
            <person name="Pagani I."/>
            <person name="Ivanova N."/>
            <person name="Huntemann M."/>
            <person name="Mavromatis K."/>
            <person name="Ovchinikova G."/>
            <person name="Pati A."/>
            <person name="Tapia R."/>
            <person name="Han C."/>
            <person name="Goodwin L."/>
            <person name="Chen A."/>
            <person name="Palaniappan K."/>
            <person name="Land M."/>
            <person name="Hauser L."/>
            <person name="Ngatchou-Djao O.D."/>
            <person name="Rohde M."/>
            <person name="Pukall R."/>
            <person name="Spring S."/>
            <person name="Abt B."/>
            <person name="Goker M."/>
            <person name="Detter J.C."/>
            <person name="Woyke T."/>
            <person name="Bristow J."/>
            <person name="Markowitz V."/>
            <person name="Hugenholtz P."/>
            <person name="Eisen J.A."/>
            <person name="Kyrpides N.C."/>
            <person name="Klenk H.P."/>
            <person name="Lapidus A."/>
        </authorList>
    </citation>
    <scope>NUCLEOTIDE SEQUENCE [LARGE SCALE GENOMIC DNA]</scope>
    <source>
        <strain evidence="5">DSM 15567 / CIP 107919 / 50-1 BON</strain>
    </source>
</reference>
<dbReference type="Gene3D" id="3.40.630.30">
    <property type="match status" value="1"/>
</dbReference>
<dbReference type="PANTHER" id="PTHR43877:SF2">
    <property type="entry name" value="AMINOALKYLPHOSPHONATE N-ACETYLTRANSFERASE-RELATED"/>
    <property type="match status" value="1"/>
</dbReference>
<dbReference type="EMBL" id="CP002360">
    <property type="protein sequence ID" value="AEE97179.1"/>
    <property type="molecule type" value="Genomic_DNA"/>
</dbReference>
<dbReference type="STRING" id="697281.Mahau_2003"/>
<dbReference type="InterPro" id="IPR016181">
    <property type="entry name" value="Acyl_CoA_acyltransferase"/>
</dbReference>
<dbReference type="CDD" id="cd04301">
    <property type="entry name" value="NAT_SF"/>
    <property type="match status" value="1"/>
</dbReference>
<gene>
    <name evidence="4" type="ordered locus">Mahau_2003</name>
</gene>
<evidence type="ECO:0000256" key="2">
    <source>
        <dbReference type="ARBA" id="ARBA00023315"/>
    </source>
</evidence>
<dbReference type="Pfam" id="PF00583">
    <property type="entry name" value="Acetyltransf_1"/>
    <property type="match status" value="1"/>
</dbReference>
<accession>F4A240</accession>
<reference evidence="5" key="1">
    <citation type="submission" date="2010-11" db="EMBL/GenBank/DDBJ databases">
        <title>The complete genome of Mahella australiensis DSM 15567.</title>
        <authorList>
            <consortium name="US DOE Joint Genome Institute (JGI-PGF)"/>
            <person name="Lucas S."/>
            <person name="Copeland A."/>
            <person name="Lapidus A."/>
            <person name="Bruce D."/>
            <person name="Goodwin L."/>
            <person name="Pitluck S."/>
            <person name="Kyrpides N."/>
            <person name="Mavromatis K."/>
            <person name="Pagani I."/>
            <person name="Ivanova N."/>
            <person name="Teshima H."/>
            <person name="Brettin T."/>
            <person name="Detter J.C."/>
            <person name="Han C."/>
            <person name="Tapia R."/>
            <person name="Land M."/>
            <person name="Hauser L."/>
            <person name="Markowitz V."/>
            <person name="Cheng J.-F."/>
            <person name="Hugenholtz P."/>
            <person name="Woyke T."/>
            <person name="Wu D."/>
            <person name="Spring S."/>
            <person name="Pukall R."/>
            <person name="Steenblock K."/>
            <person name="Schneider S."/>
            <person name="Klenk H.-P."/>
            <person name="Eisen J.A."/>
        </authorList>
    </citation>
    <scope>NUCLEOTIDE SEQUENCE [LARGE SCALE GENOMIC DNA]</scope>
    <source>
        <strain evidence="5">DSM 15567 / CIP 107919 / 50-1 BON</strain>
    </source>
</reference>
<feature type="domain" description="N-acetyltransferase" evidence="3">
    <location>
        <begin position="3"/>
        <end position="156"/>
    </location>
</feature>
<name>F4A240_MAHA5</name>
<keyword evidence="5" id="KW-1185">Reference proteome</keyword>
<dbReference type="InterPro" id="IPR050832">
    <property type="entry name" value="Bact_Acetyltransf"/>
</dbReference>
<sequence length="165" mass="18387">MEIIVRKATLDDAASIYDIIQEAFTKYQEDLNTDTKVAALCETVEDIKRDIECKRVLIAHLGNIPVGTIRYEIKADGTAYLSRFGVRPAYQKYGAGTALMRALEQDAEKNGATAIVLHTALKMKHLIGFYQHMGYYVVSTSDDTGYIRALLRKPLQQQAEAVSPS</sequence>
<dbReference type="PANTHER" id="PTHR43877">
    <property type="entry name" value="AMINOALKYLPHOSPHONATE N-ACETYLTRANSFERASE-RELATED-RELATED"/>
    <property type="match status" value="1"/>
</dbReference>
<dbReference type="RefSeq" id="WP_013781607.1">
    <property type="nucleotide sequence ID" value="NC_015520.1"/>
</dbReference>
<keyword evidence="1" id="KW-0808">Transferase</keyword>
<dbReference type="OrthoDB" id="2111574at2"/>
<evidence type="ECO:0000313" key="4">
    <source>
        <dbReference type="EMBL" id="AEE97179.1"/>
    </source>
</evidence>
<evidence type="ECO:0000313" key="5">
    <source>
        <dbReference type="Proteomes" id="UP000008457"/>
    </source>
</evidence>
<dbReference type="eggNOG" id="COG0456">
    <property type="taxonomic scope" value="Bacteria"/>
</dbReference>
<evidence type="ECO:0000256" key="1">
    <source>
        <dbReference type="ARBA" id="ARBA00022679"/>
    </source>
</evidence>
<evidence type="ECO:0000259" key="3">
    <source>
        <dbReference type="PROSITE" id="PS51186"/>
    </source>
</evidence>
<dbReference type="AlphaFoldDB" id="F4A240"/>
<proteinExistence type="predicted"/>
<organism evidence="4 5">
    <name type="scientific">Mahella australiensis (strain DSM 15567 / CIP 107919 / 50-1 BON)</name>
    <dbReference type="NCBI Taxonomy" id="697281"/>
    <lineage>
        <taxon>Bacteria</taxon>
        <taxon>Bacillati</taxon>
        <taxon>Bacillota</taxon>
        <taxon>Clostridia</taxon>
        <taxon>Thermoanaerobacterales</taxon>
        <taxon>Thermoanaerobacterales Family IV. Incertae Sedis</taxon>
        <taxon>Mahella</taxon>
    </lineage>
</organism>
<dbReference type="SUPFAM" id="SSF55729">
    <property type="entry name" value="Acyl-CoA N-acyltransferases (Nat)"/>
    <property type="match status" value="1"/>
</dbReference>
<keyword evidence="2" id="KW-0012">Acyltransferase</keyword>
<dbReference type="PROSITE" id="PS51186">
    <property type="entry name" value="GNAT"/>
    <property type="match status" value="1"/>
</dbReference>
<dbReference type="GO" id="GO:0016747">
    <property type="term" value="F:acyltransferase activity, transferring groups other than amino-acyl groups"/>
    <property type="evidence" value="ECO:0007669"/>
    <property type="project" value="InterPro"/>
</dbReference>
<dbReference type="KEGG" id="mas:Mahau_2003"/>
<dbReference type="InterPro" id="IPR000182">
    <property type="entry name" value="GNAT_dom"/>
</dbReference>
<protein>
    <submittedName>
        <fullName evidence="4">GCN5-related N-acetyltransferase</fullName>
    </submittedName>
</protein>